<dbReference type="GO" id="GO:0005829">
    <property type="term" value="C:cytosol"/>
    <property type="evidence" value="ECO:0007669"/>
    <property type="project" value="TreeGrafter"/>
</dbReference>
<keyword evidence="6" id="KW-1185">Reference proteome</keyword>
<dbReference type="InterPro" id="IPR015991">
    <property type="entry name" value="TatD/YcfH-like"/>
</dbReference>
<gene>
    <name evidence="5" type="ORF">CLV57_0177</name>
</gene>
<feature type="binding site" evidence="4">
    <location>
        <position position="222"/>
    </location>
    <ligand>
        <name>a divalent metal cation</name>
        <dbReference type="ChEBI" id="CHEBI:60240"/>
        <label>1</label>
    </ligand>
</feature>
<comment type="similarity">
    <text evidence="1">Belongs to the metallo-dependent hydrolases superfamily. TatD-type hydrolase family.</text>
</comment>
<keyword evidence="2 4" id="KW-0479">Metal-binding</keyword>
<evidence type="ECO:0000256" key="1">
    <source>
        <dbReference type="ARBA" id="ARBA00009275"/>
    </source>
</evidence>
<dbReference type="CDD" id="cd01310">
    <property type="entry name" value="TatD_DNAse"/>
    <property type="match status" value="1"/>
</dbReference>
<name>A0A2H9VQU9_9SPHI</name>
<sequence>MIINQSFPAKPEGFFYFCSMILTDTHTHLYYEQDAGKRVGLMQRCFDNGVSRLFLPNVDLASVSKINELIHAYPEACFPMLGMHPCSVKGDWQTELEAIKQSNVGTLYAIGEIGIDLYWDKTNLTDQVQAFKQQIAWAKSLGLPIVIHCREAFNETFEVLEEEKDDLLRGIFHCFTGNHEQAQRAIDLGFYLGIGGVVTYKNGGLDKFLQQIDLGHIVLETDSPYLSPVPHRGKPNESSYLIYVAQKVAEIYQTDLETVANITTANSKQIFGV</sequence>
<feature type="binding site" evidence="4">
    <location>
        <position position="26"/>
    </location>
    <ligand>
        <name>a divalent metal cation</name>
        <dbReference type="ChEBI" id="CHEBI:60240"/>
        <label>1</label>
    </ligand>
</feature>
<dbReference type="GO" id="GO:0046872">
    <property type="term" value="F:metal ion binding"/>
    <property type="evidence" value="ECO:0007669"/>
    <property type="project" value="UniProtKB-KW"/>
</dbReference>
<reference evidence="5 6" key="1">
    <citation type="submission" date="2017-11" db="EMBL/GenBank/DDBJ databases">
        <title>Genomic Encyclopedia of Archaeal and Bacterial Type Strains, Phase II (KMG-II): From Individual Species to Whole Genera.</title>
        <authorList>
            <person name="Goeker M."/>
        </authorList>
    </citation>
    <scope>NUCLEOTIDE SEQUENCE [LARGE SCALE GENOMIC DNA]</scope>
    <source>
        <strain evidence="5 6">DSM 28175</strain>
    </source>
</reference>
<dbReference type="PANTHER" id="PTHR46124">
    <property type="entry name" value="D-AMINOACYL-TRNA DEACYLASE"/>
    <property type="match status" value="1"/>
</dbReference>
<feature type="binding site" evidence="4">
    <location>
        <position position="148"/>
    </location>
    <ligand>
        <name>a divalent metal cation</name>
        <dbReference type="ChEBI" id="CHEBI:60240"/>
        <label>2</label>
    </ligand>
</feature>
<evidence type="ECO:0000313" key="6">
    <source>
        <dbReference type="Proteomes" id="UP000242687"/>
    </source>
</evidence>
<evidence type="ECO:0000256" key="2">
    <source>
        <dbReference type="ARBA" id="ARBA00022723"/>
    </source>
</evidence>
<dbReference type="Pfam" id="PF01026">
    <property type="entry name" value="TatD_DNase"/>
    <property type="match status" value="1"/>
</dbReference>
<proteinExistence type="inferred from homology"/>
<dbReference type="EMBL" id="PGFJ01000001">
    <property type="protein sequence ID" value="PJJ83199.1"/>
    <property type="molecule type" value="Genomic_DNA"/>
</dbReference>
<comment type="caution">
    <text evidence="5">The sequence shown here is derived from an EMBL/GenBank/DDBJ whole genome shotgun (WGS) entry which is preliminary data.</text>
</comment>
<dbReference type="AlphaFoldDB" id="A0A2H9VQU9"/>
<evidence type="ECO:0000256" key="4">
    <source>
        <dbReference type="PIRSR" id="PIRSR005902-1"/>
    </source>
</evidence>
<evidence type="ECO:0000313" key="5">
    <source>
        <dbReference type="EMBL" id="PJJ83199.1"/>
    </source>
</evidence>
<dbReference type="Gene3D" id="3.20.20.140">
    <property type="entry name" value="Metal-dependent hydrolases"/>
    <property type="match status" value="1"/>
</dbReference>
<evidence type="ECO:0000256" key="3">
    <source>
        <dbReference type="ARBA" id="ARBA00022801"/>
    </source>
</evidence>
<protein>
    <submittedName>
        <fullName evidence="5">TatD DNase family protein</fullName>
    </submittedName>
</protein>
<dbReference type="InterPro" id="IPR032466">
    <property type="entry name" value="Metal_Hydrolase"/>
</dbReference>
<dbReference type="PANTHER" id="PTHR46124:SF4">
    <property type="entry name" value="HYDROLASE TATD"/>
    <property type="match status" value="1"/>
</dbReference>
<dbReference type="Proteomes" id="UP000242687">
    <property type="component" value="Unassembled WGS sequence"/>
</dbReference>
<keyword evidence="3" id="KW-0378">Hydrolase</keyword>
<dbReference type="SUPFAM" id="SSF51556">
    <property type="entry name" value="Metallo-dependent hydrolases"/>
    <property type="match status" value="1"/>
</dbReference>
<feature type="binding site" evidence="4">
    <location>
        <position position="173"/>
    </location>
    <ligand>
        <name>a divalent metal cation</name>
        <dbReference type="ChEBI" id="CHEBI:60240"/>
        <label>2</label>
    </ligand>
</feature>
<accession>A0A2H9VQU9</accession>
<dbReference type="GO" id="GO:0004536">
    <property type="term" value="F:DNA nuclease activity"/>
    <property type="evidence" value="ECO:0007669"/>
    <property type="project" value="InterPro"/>
</dbReference>
<feature type="binding site" evidence="4">
    <location>
        <position position="28"/>
    </location>
    <ligand>
        <name>a divalent metal cation</name>
        <dbReference type="ChEBI" id="CHEBI:60240"/>
        <label>1</label>
    </ligand>
</feature>
<feature type="binding site" evidence="4">
    <location>
        <position position="112"/>
    </location>
    <ligand>
        <name>a divalent metal cation</name>
        <dbReference type="ChEBI" id="CHEBI:60240"/>
        <label>1</label>
    </ligand>
</feature>
<dbReference type="FunFam" id="3.20.20.140:FF:000005">
    <property type="entry name" value="TatD family hydrolase"/>
    <property type="match status" value="1"/>
</dbReference>
<dbReference type="GO" id="GO:0016788">
    <property type="term" value="F:hydrolase activity, acting on ester bonds"/>
    <property type="evidence" value="ECO:0007669"/>
    <property type="project" value="InterPro"/>
</dbReference>
<dbReference type="NCBIfam" id="TIGR00010">
    <property type="entry name" value="YchF/TatD family DNA exonuclease"/>
    <property type="match status" value="1"/>
</dbReference>
<dbReference type="PIRSF" id="PIRSF005902">
    <property type="entry name" value="DNase_TatD"/>
    <property type="match status" value="1"/>
</dbReference>
<dbReference type="InterPro" id="IPR001130">
    <property type="entry name" value="TatD-like"/>
</dbReference>
<organism evidence="5 6">
    <name type="scientific">Mucilaginibacter auburnensis</name>
    <dbReference type="NCBI Taxonomy" id="1457233"/>
    <lineage>
        <taxon>Bacteria</taxon>
        <taxon>Pseudomonadati</taxon>
        <taxon>Bacteroidota</taxon>
        <taxon>Sphingobacteriia</taxon>
        <taxon>Sphingobacteriales</taxon>
        <taxon>Sphingobacteriaceae</taxon>
        <taxon>Mucilaginibacter</taxon>
    </lineage>
</organism>